<sequence length="82" mass="8865">MATEYIGEYLVEYGGEALCLGKGWAAYIAIYDVTRNPAFRAALIPRQRVSLDTVFLTEEAATERAREVAVAKIGRSAGAKPG</sequence>
<dbReference type="RefSeq" id="WP_088710650.1">
    <property type="nucleotide sequence ID" value="NZ_LSTO01000018.1"/>
</dbReference>
<dbReference type="OrthoDB" id="8781131at2"/>
<dbReference type="AlphaFoldDB" id="A0A254T684"/>
<evidence type="ECO:0000313" key="2">
    <source>
        <dbReference type="Proteomes" id="UP000197535"/>
    </source>
</evidence>
<organism evidence="1 2">
    <name type="scientific">Noviherbaspirillum denitrificans</name>
    <dbReference type="NCBI Taxonomy" id="1968433"/>
    <lineage>
        <taxon>Bacteria</taxon>
        <taxon>Pseudomonadati</taxon>
        <taxon>Pseudomonadota</taxon>
        <taxon>Betaproteobacteria</taxon>
        <taxon>Burkholderiales</taxon>
        <taxon>Oxalobacteraceae</taxon>
        <taxon>Noviherbaspirillum</taxon>
    </lineage>
</organism>
<comment type="caution">
    <text evidence="1">The sequence shown here is derived from an EMBL/GenBank/DDBJ whole genome shotgun (WGS) entry which is preliminary data.</text>
</comment>
<reference evidence="1 2" key="1">
    <citation type="submission" date="2016-02" db="EMBL/GenBank/DDBJ databases">
        <authorList>
            <person name="Wen L."/>
            <person name="He K."/>
            <person name="Yang H."/>
        </authorList>
    </citation>
    <scope>NUCLEOTIDE SEQUENCE [LARGE SCALE GENOMIC DNA]</scope>
    <source>
        <strain evidence="1 2">TSA40</strain>
    </source>
</reference>
<evidence type="ECO:0000313" key="1">
    <source>
        <dbReference type="EMBL" id="OWW18181.1"/>
    </source>
</evidence>
<protein>
    <submittedName>
        <fullName evidence="1">Uncharacterized protein</fullName>
    </submittedName>
</protein>
<name>A0A254T684_9BURK</name>
<proteinExistence type="predicted"/>
<accession>A0A254T684</accession>
<dbReference type="EMBL" id="LSTO01000018">
    <property type="protein sequence ID" value="OWW18181.1"/>
    <property type="molecule type" value="Genomic_DNA"/>
</dbReference>
<gene>
    <name evidence="1" type="ORF">AYR66_01795</name>
</gene>
<keyword evidence="2" id="KW-1185">Reference proteome</keyword>
<dbReference type="Proteomes" id="UP000197535">
    <property type="component" value="Unassembled WGS sequence"/>
</dbReference>